<dbReference type="InterPro" id="IPR001932">
    <property type="entry name" value="PPM-type_phosphatase-like_dom"/>
</dbReference>
<keyword evidence="1" id="KW-0472">Membrane</keyword>
<sequence length="794" mass="84827">MSKQLRLDVAQLTDVGRRRPHNEDNMAYVIPKDAQMMAKKGALFIVADGMGGHAAGEVASEIAVDTISKEYYQNGREDVTESLVYSIKRANTLIHQRAAESVMRSGMGTTCVAAVLCGGTAYVANVGDSRAYLMHKGQVKQVSQDHSWVEEQVRAGLLTGDQARSHAQRNVITRSLGTNAEVEIDIFSEPLEEGDSLLLCSDGLSGQVEDDELRSIVDQYQPRESVYHLVERANENGGPDNITAIVIRVQEVGWEPPNARRPMRMSSREVSDEPTKIIGSLAGAPVGLLTQSADASYPNSPLRVASGSLAAEGMPAPQAAVPLPPSKSKRLLFPTLAIFVLLIVALLGGGAFYFLGLGQMGVNVNESLSLADQYITQAKGTLTSDPANALRELKNAQQQMTRVQHVALSTEQRTKLNSLSGTLVTSTKSAITNYNQRYLISPIPCSNTGSASISSGKTKAQADTLAVVQHNDKKLFYALGYDKAIYLMSQNGGTHTLGEKINVEGQVLSIASAGTRLLVLTLNLNDSSYSLQVLTPSNDAGTAFNTTKLPISQELTAEHTPAPLISAWDNDAFVVLNPTNSDSTVLVLKYDLNATDAKAQKMELSAGKILSLAAFPDKQLFLLLDNGNIQSVLFAEGKRAAAGVGIQQPIYTPLSVSTQGFTSSTSPVPAPVPQMQTLLMIPRATTSVLAANKVGDVPHLFIADSSNHRLLDLNIVSSGNSGTTLSGDNTTGTPQLKMQLSRQYVSPVLLNSLKSITPDPDGNKVILISQSGPVDAPRTQIDIDANKSPNTCQP</sequence>
<organism evidence="3 4">
    <name type="scientific">Ktedonospora formicarum</name>
    <dbReference type="NCBI Taxonomy" id="2778364"/>
    <lineage>
        <taxon>Bacteria</taxon>
        <taxon>Bacillati</taxon>
        <taxon>Chloroflexota</taxon>
        <taxon>Ktedonobacteria</taxon>
        <taxon>Ktedonobacterales</taxon>
        <taxon>Ktedonobacteraceae</taxon>
        <taxon>Ktedonospora</taxon>
    </lineage>
</organism>
<evidence type="ECO:0000313" key="3">
    <source>
        <dbReference type="EMBL" id="GHO43126.1"/>
    </source>
</evidence>
<dbReference type="InterPro" id="IPR036457">
    <property type="entry name" value="PPM-type-like_dom_sf"/>
</dbReference>
<dbReference type="AlphaFoldDB" id="A0A8J3HW63"/>
<dbReference type="SMART" id="SM00332">
    <property type="entry name" value="PP2Cc"/>
    <property type="match status" value="1"/>
</dbReference>
<dbReference type="InterPro" id="IPR015655">
    <property type="entry name" value="PP2C"/>
</dbReference>
<evidence type="ECO:0000256" key="1">
    <source>
        <dbReference type="SAM" id="Phobius"/>
    </source>
</evidence>
<dbReference type="EMBL" id="BNJF01000001">
    <property type="protein sequence ID" value="GHO43126.1"/>
    <property type="molecule type" value="Genomic_DNA"/>
</dbReference>
<dbReference type="GO" id="GO:0004722">
    <property type="term" value="F:protein serine/threonine phosphatase activity"/>
    <property type="evidence" value="ECO:0007669"/>
    <property type="project" value="InterPro"/>
</dbReference>
<comment type="caution">
    <text evidence="3">The sequence shown here is derived from an EMBL/GenBank/DDBJ whole genome shotgun (WGS) entry which is preliminary data.</text>
</comment>
<evidence type="ECO:0000259" key="2">
    <source>
        <dbReference type="PROSITE" id="PS51746"/>
    </source>
</evidence>
<dbReference type="SUPFAM" id="SSF81606">
    <property type="entry name" value="PP2C-like"/>
    <property type="match status" value="1"/>
</dbReference>
<feature type="transmembrane region" description="Helical" evidence="1">
    <location>
        <begin position="331"/>
        <end position="355"/>
    </location>
</feature>
<dbReference type="SMART" id="SM00331">
    <property type="entry name" value="PP2C_SIG"/>
    <property type="match status" value="1"/>
</dbReference>
<keyword evidence="1" id="KW-0812">Transmembrane</keyword>
<dbReference type="RefSeq" id="WP_220192613.1">
    <property type="nucleotide sequence ID" value="NZ_BNJF01000001.1"/>
</dbReference>
<dbReference type="PANTHER" id="PTHR47992">
    <property type="entry name" value="PROTEIN PHOSPHATASE"/>
    <property type="match status" value="1"/>
</dbReference>
<gene>
    <name evidence="3" type="ORF">KSX_12890</name>
</gene>
<dbReference type="Proteomes" id="UP000612362">
    <property type="component" value="Unassembled WGS sequence"/>
</dbReference>
<reference evidence="3" key="1">
    <citation type="submission" date="2020-10" db="EMBL/GenBank/DDBJ databases">
        <title>Taxonomic study of unclassified bacteria belonging to the class Ktedonobacteria.</title>
        <authorList>
            <person name="Yabe S."/>
            <person name="Wang C.M."/>
            <person name="Zheng Y."/>
            <person name="Sakai Y."/>
            <person name="Cavaletti L."/>
            <person name="Monciardini P."/>
            <person name="Donadio S."/>
        </authorList>
    </citation>
    <scope>NUCLEOTIDE SEQUENCE</scope>
    <source>
        <strain evidence="3">SOSP1-1</strain>
    </source>
</reference>
<accession>A0A8J3HW63</accession>
<dbReference type="CDD" id="cd00143">
    <property type="entry name" value="PP2Cc"/>
    <property type="match status" value="1"/>
</dbReference>
<keyword evidence="4" id="KW-1185">Reference proteome</keyword>
<dbReference type="PROSITE" id="PS51746">
    <property type="entry name" value="PPM_2"/>
    <property type="match status" value="1"/>
</dbReference>
<protein>
    <recommendedName>
        <fullName evidence="2">PPM-type phosphatase domain-containing protein</fullName>
    </recommendedName>
</protein>
<keyword evidence="1" id="KW-1133">Transmembrane helix</keyword>
<name>A0A8J3HW63_9CHLR</name>
<dbReference type="Gene3D" id="3.60.40.10">
    <property type="entry name" value="PPM-type phosphatase domain"/>
    <property type="match status" value="1"/>
</dbReference>
<proteinExistence type="predicted"/>
<dbReference type="Pfam" id="PF13672">
    <property type="entry name" value="PP2C_2"/>
    <property type="match status" value="1"/>
</dbReference>
<feature type="domain" description="PPM-type phosphatase" evidence="2">
    <location>
        <begin position="6"/>
        <end position="249"/>
    </location>
</feature>
<evidence type="ECO:0000313" key="4">
    <source>
        <dbReference type="Proteomes" id="UP000612362"/>
    </source>
</evidence>
<dbReference type="NCBIfam" id="NF033484">
    <property type="entry name" value="Stp1_PP2C_phos"/>
    <property type="match status" value="1"/>
</dbReference>